<feature type="domain" description="Tr-type G" evidence="9">
    <location>
        <begin position="1"/>
        <end position="171"/>
    </location>
</feature>
<name>A0A3G2R6F3_9FIRM</name>
<dbReference type="Gene3D" id="1.10.10.2770">
    <property type="match status" value="1"/>
</dbReference>
<dbReference type="Gene3D" id="2.40.30.10">
    <property type="entry name" value="Translation factors"/>
    <property type="match status" value="1"/>
</dbReference>
<dbReference type="NCBIfam" id="TIGR00475">
    <property type="entry name" value="selB"/>
    <property type="match status" value="1"/>
</dbReference>
<keyword evidence="4" id="KW-0547">Nucleotide-binding</keyword>
<dbReference type="InterPro" id="IPR057335">
    <property type="entry name" value="Beta-barrel_SelB"/>
</dbReference>
<dbReference type="InterPro" id="IPR004161">
    <property type="entry name" value="EFTu-like_2"/>
</dbReference>
<dbReference type="InterPro" id="IPR004535">
    <property type="entry name" value="Transl_elong_SelB"/>
</dbReference>
<dbReference type="SUPFAM" id="SSF50465">
    <property type="entry name" value="EF-Tu/eEF-1alpha/eIF2-gamma C-terminal domain"/>
    <property type="match status" value="1"/>
</dbReference>
<gene>
    <name evidence="10" type="primary">selB</name>
    <name evidence="10" type="ORF">D2962_10285</name>
</gene>
<dbReference type="GO" id="GO:0003723">
    <property type="term" value="F:RNA binding"/>
    <property type="evidence" value="ECO:0007669"/>
    <property type="project" value="InterPro"/>
</dbReference>
<dbReference type="CDD" id="cd15491">
    <property type="entry name" value="selB_III"/>
    <property type="match status" value="1"/>
</dbReference>
<dbReference type="Pfam" id="PF03144">
    <property type="entry name" value="GTP_EFTU_D2"/>
    <property type="match status" value="1"/>
</dbReference>
<sequence>MSNIILGTAGHIDHGKTTLIKALTGINTDRLKEEQKRGITIDLGFAHMTLPSGRTVGIVDVPGHEKFIKNMLAGAGGIDMVLLVIAADEGVMPQTREHLNILKLLNVKRGLIVLTKKDLVDEEWLDMVIEEVREEVRGTFLEKAPIIPVSSTTGEGLKQLVTAIDEMCRDEFIKDQESPFRLPVDRVFSLQGIGTVVTGSLLCGMVKTGDEVEIFPEGRKTRVRSIEVHGESRDKAEAGQRTALNLADVKTGDIQRGDIVAPFGTLFSVTKTYAYLKLIDDAPGPLKNRARIRLHIGTKEALARVNLIDGEELSPGEESFVLLLMEEPIACVYKDYYVIRSYSPVTTIGGGQILFVNPKRMKKDRRKEALEALKRTFSGELKDFVVALLRIFGREYLSLRDICPYAGKNVKQMGEVATALDAEGRALLLKVSGEDVLFDTKFYNDIARETLAIIQDYHKKFPLNEGIAKEELRSRINLEPGIFEALLGKWMNEGLVEGRGNIIKKKGFSVVLSPLQQEVSREIQQIFTESGWAPPTIEEVMSKFPSNQEKDVKDVLLRLTGEGKLIKINEDIYMSAEWVEKALHLLQQYFVENKELAVSAFRDMLGTSRKYALPLLEYMDSIKATRRVKEVRIAGSSLYG</sequence>
<dbReference type="Pfam" id="PF09106">
    <property type="entry name" value="WHD_2nd_SelB"/>
    <property type="match status" value="1"/>
</dbReference>
<evidence type="ECO:0000256" key="2">
    <source>
        <dbReference type="ARBA" id="ARBA00015953"/>
    </source>
</evidence>
<dbReference type="PANTHER" id="PTHR43721:SF22">
    <property type="entry name" value="ELONGATION FACTOR TU, MITOCHONDRIAL"/>
    <property type="match status" value="1"/>
</dbReference>
<dbReference type="InterPro" id="IPR027417">
    <property type="entry name" value="P-loop_NTPase"/>
</dbReference>
<accession>A0A3G2R6F3</accession>
<dbReference type="GO" id="GO:0003924">
    <property type="term" value="F:GTPase activity"/>
    <property type="evidence" value="ECO:0007669"/>
    <property type="project" value="InterPro"/>
</dbReference>
<evidence type="ECO:0000256" key="4">
    <source>
        <dbReference type="ARBA" id="ARBA00022741"/>
    </source>
</evidence>
<evidence type="ECO:0000259" key="9">
    <source>
        <dbReference type="PROSITE" id="PS51722"/>
    </source>
</evidence>
<organism evidence="10 11">
    <name type="scientific">Biomaibacter acetigenes</name>
    <dbReference type="NCBI Taxonomy" id="2316383"/>
    <lineage>
        <taxon>Bacteria</taxon>
        <taxon>Bacillati</taxon>
        <taxon>Bacillota</taxon>
        <taxon>Clostridia</taxon>
        <taxon>Thermosediminibacterales</taxon>
        <taxon>Tepidanaerobacteraceae</taxon>
        <taxon>Biomaibacter</taxon>
    </lineage>
</organism>
<evidence type="ECO:0000313" key="11">
    <source>
        <dbReference type="Proteomes" id="UP000280960"/>
    </source>
</evidence>
<dbReference type="InterPro" id="IPR050055">
    <property type="entry name" value="EF-Tu_GTPase"/>
</dbReference>
<dbReference type="GO" id="GO:0005525">
    <property type="term" value="F:GTP binding"/>
    <property type="evidence" value="ECO:0007669"/>
    <property type="project" value="UniProtKB-KW"/>
</dbReference>
<dbReference type="Pfam" id="PF25461">
    <property type="entry name" value="Beta-barrel_SelB"/>
    <property type="match status" value="1"/>
</dbReference>
<dbReference type="PANTHER" id="PTHR43721">
    <property type="entry name" value="ELONGATION FACTOR TU-RELATED"/>
    <property type="match status" value="1"/>
</dbReference>
<dbReference type="PRINTS" id="PR00315">
    <property type="entry name" value="ELONGATNFCT"/>
</dbReference>
<keyword evidence="11" id="KW-1185">Reference proteome</keyword>
<protein>
    <recommendedName>
        <fullName evidence="2">Selenocysteine-specific elongation factor</fullName>
    </recommendedName>
    <alternativeName>
        <fullName evidence="8">SelB translation factor</fullName>
    </alternativeName>
</protein>
<dbReference type="InterPro" id="IPR009000">
    <property type="entry name" value="Transl_B-barrel_sf"/>
</dbReference>
<dbReference type="InterPro" id="IPR015191">
    <property type="entry name" value="SelB_WHD4"/>
</dbReference>
<dbReference type="GO" id="GO:0003746">
    <property type="term" value="F:translation elongation factor activity"/>
    <property type="evidence" value="ECO:0007669"/>
    <property type="project" value="UniProtKB-KW"/>
</dbReference>
<dbReference type="InterPro" id="IPR005225">
    <property type="entry name" value="Small_GTP-bd"/>
</dbReference>
<dbReference type="KEGG" id="bacg:D2962_10285"/>
<dbReference type="SUPFAM" id="SSF46785">
    <property type="entry name" value="Winged helix' DNA-binding domain"/>
    <property type="match status" value="3"/>
</dbReference>
<dbReference type="InterPro" id="IPR036388">
    <property type="entry name" value="WH-like_DNA-bd_sf"/>
</dbReference>
<evidence type="ECO:0000256" key="6">
    <source>
        <dbReference type="ARBA" id="ARBA00023134"/>
    </source>
</evidence>
<dbReference type="CDD" id="cd03696">
    <property type="entry name" value="SelB_II"/>
    <property type="match status" value="1"/>
</dbReference>
<dbReference type="GO" id="GO:0001514">
    <property type="term" value="P:selenocysteine incorporation"/>
    <property type="evidence" value="ECO:0007669"/>
    <property type="project" value="InterPro"/>
</dbReference>
<dbReference type="Gene3D" id="1.10.10.10">
    <property type="entry name" value="Winged helix-like DNA-binding domain superfamily/Winged helix DNA-binding domain"/>
    <property type="match status" value="1"/>
</dbReference>
<evidence type="ECO:0000256" key="5">
    <source>
        <dbReference type="ARBA" id="ARBA00022917"/>
    </source>
</evidence>
<dbReference type="GO" id="GO:0005737">
    <property type="term" value="C:cytoplasm"/>
    <property type="evidence" value="ECO:0007669"/>
    <property type="project" value="UniProtKB-SubCell"/>
</dbReference>
<dbReference type="PROSITE" id="PS00301">
    <property type="entry name" value="G_TR_1"/>
    <property type="match status" value="1"/>
</dbReference>
<dbReference type="RefSeq" id="WP_122014927.1">
    <property type="nucleotide sequence ID" value="NZ_CP033169.1"/>
</dbReference>
<dbReference type="Pfam" id="PF09107">
    <property type="entry name" value="WHD_3rd_SelB"/>
    <property type="match status" value="1"/>
</dbReference>
<comment type="subcellular location">
    <subcellularLocation>
        <location evidence="1">Cytoplasm</location>
    </subcellularLocation>
</comment>
<keyword evidence="5" id="KW-0648">Protein biosynthesis</keyword>
<dbReference type="PROSITE" id="PS51722">
    <property type="entry name" value="G_TR_2"/>
    <property type="match status" value="1"/>
</dbReference>
<dbReference type="InterPro" id="IPR031157">
    <property type="entry name" value="G_TR_CS"/>
</dbReference>
<evidence type="ECO:0000256" key="3">
    <source>
        <dbReference type="ARBA" id="ARBA00022490"/>
    </source>
</evidence>
<keyword evidence="10" id="KW-0251">Elongation factor</keyword>
<dbReference type="Proteomes" id="UP000280960">
    <property type="component" value="Chromosome"/>
</dbReference>
<dbReference type="NCBIfam" id="TIGR00231">
    <property type="entry name" value="small_GTP"/>
    <property type="match status" value="1"/>
</dbReference>
<keyword evidence="6" id="KW-0342">GTP-binding</keyword>
<dbReference type="SUPFAM" id="SSF52540">
    <property type="entry name" value="P-loop containing nucleoside triphosphate hydrolases"/>
    <property type="match status" value="1"/>
</dbReference>
<evidence type="ECO:0000256" key="7">
    <source>
        <dbReference type="ARBA" id="ARBA00025526"/>
    </source>
</evidence>
<dbReference type="InterPro" id="IPR036390">
    <property type="entry name" value="WH_DNA-bd_sf"/>
</dbReference>
<dbReference type="InterPro" id="IPR000795">
    <property type="entry name" value="T_Tr_GTP-bd_dom"/>
</dbReference>
<dbReference type="SUPFAM" id="SSF50447">
    <property type="entry name" value="Translation proteins"/>
    <property type="match status" value="1"/>
</dbReference>
<dbReference type="EMBL" id="CP033169">
    <property type="protein sequence ID" value="AYO30945.1"/>
    <property type="molecule type" value="Genomic_DNA"/>
</dbReference>
<comment type="function">
    <text evidence="7">Translation factor necessary for the incorporation of selenocysteine into proteins. It probably replaces EF-Tu for the insertion of selenocysteine directed by the UGA codon. SelB binds GTP and GDP.</text>
</comment>
<reference evidence="10 11" key="1">
    <citation type="submission" date="2018-10" db="EMBL/GenBank/DDBJ databases">
        <authorList>
            <person name="Zhang X."/>
        </authorList>
    </citation>
    <scope>NUCLEOTIDE SEQUENCE [LARGE SCALE GENOMIC DNA]</scope>
    <source>
        <strain evidence="10 11">SK-G1</strain>
    </source>
</reference>
<dbReference type="FunFam" id="3.40.50.300:FF:001064">
    <property type="entry name" value="Selenocysteine-specific translation elongation factor"/>
    <property type="match status" value="1"/>
</dbReference>
<dbReference type="AlphaFoldDB" id="A0A3G2R6F3"/>
<evidence type="ECO:0000313" key="10">
    <source>
        <dbReference type="EMBL" id="AYO30945.1"/>
    </source>
</evidence>
<evidence type="ECO:0000256" key="1">
    <source>
        <dbReference type="ARBA" id="ARBA00004496"/>
    </source>
</evidence>
<dbReference type="InterPro" id="IPR015190">
    <property type="entry name" value="Elong_fac_SelB-wing-hlx_typ-2"/>
</dbReference>
<dbReference type="InterPro" id="IPR009001">
    <property type="entry name" value="Transl_elong_EF1A/Init_IF2_C"/>
</dbReference>
<dbReference type="Pfam" id="PF00009">
    <property type="entry name" value="GTP_EFTU"/>
    <property type="match status" value="1"/>
</dbReference>
<proteinExistence type="predicted"/>
<keyword evidence="3" id="KW-0963">Cytoplasm</keyword>
<dbReference type="CDD" id="cd04171">
    <property type="entry name" value="SelB"/>
    <property type="match status" value="1"/>
</dbReference>
<evidence type="ECO:0000256" key="8">
    <source>
        <dbReference type="ARBA" id="ARBA00031615"/>
    </source>
</evidence>
<dbReference type="Gene3D" id="3.40.50.300">
    <property type="entry name" value="P-loop containing nucleotide triphosphate hydrolases"/>
    <property type="match status" value="1"/>
</dbReference>